<gene>
    <name evidence="15" type="ORF">THSYN_07240</name>
</gene>
<comment type="function">
    <text evidence="1">Thiol-specific peroxidase that catalyzes the reduction of hydrogen peroxide and organic hydroperoxides to water and alcohols, respectively. Plays a role in cell protection against oxidative stress by detoxifying peroxides and as sensor of hydrogen peroxide-mediated signaling events.</text>
</comment>
<dbReference type="PANTHER" id="PTHR42801">
    <property type="entry name" value="THIOREDOXIN-DEPENDENT PEROXIDE REDUCTASE"/>
    <property type="match status" value="1"/>
</dbReference>
<dbReference type="InterPro" id="IPR024706">
    <property type="entry name" value="Peroxiredoxin_AhpC-typ"/>
</dbReference>
<evidence type="ECO:0000256" key="6">
    <source>
        <dbReference type="ARBA" id="ARBA00023002"/>
    </source>
</evidence>
<dbReference type="Pfam" id="PF00578">
    <property type="entry name" value="AhpC-TSA"/>
    <property type="match status" value="1"/>
</dbReference>
<dbReference type="OrthoDB" id="9812811at2"/>
<keyword evidence="8" id="KW-0676">Redox-active center</keyword>
<protein>
    <recommendedName>
        <fullName evidence="3">thioredoxin-dependent peroxiredoxin</fullName>
        <ecNumber evidence="3">1.11.1.24</ecNumber>
    </recommendedName>
    <alternativeName>
        <fullName evidence="9">Thioredoxin peroxidase</fullName>
    </alternativeName>
    <alternativeName>
        <fullName evidence="11">Thioredoxin-dependent peroxiredoxin Bcp</fullName>
    </alternativeName>
</protein>
<evidence type="ECO:0000256" key="9">
    <source>
        <dbReference type="ARBA" id="ARBA00032824"/>
    </source>
</evidence>
<proteinExistence type="inferred from homology"/>
<dbReference type="InterPro" id="IPR000866">
    <property type="entry name" value="AhpC/TSA"/>
</dbReference>
<evidence type="ECO:0000256" key="2">
    <source>
        <dbReference type="ARBA" id="ARBA00011245"/>
    </source>
</evidence>
<dbReference type="GO" id="GO:0034599">
    <property type="term" value="P:cellular response to oxidative stress"/>
    <property type="evidence" value="ECO:0007669"/>
    <property type="project" value="TreeGrafter"/>
</dbReference>
<keyword evidence="16" id="KW-1185">Reference proteome</keyword>
<comment type="subunit">
    <text evidence="2">Monomer.</text>
</comment>
<dbReference type="GO" id="GO:0005737">
    <property type="term" value="C:cytoplasm"/>
    <property type="evidence" value="ECO:0007669"/>
    <property type="project" value="TreeGrafter"/>
</dbReference>
<feature type="domain" description="Thioredoxin" evidence="14">
    <location>
        <begin position="2"/>
        <end position="156"/>
    </location>
</feature>
<evidence type="ECO:0000313" key="15">
    <source>
        <dbReference type="EMBL" id="AUB80767.1"/>
    </source>
</evidence>
<dbReference type="PANTHER" id="PTHR42801:SF4">
    <property type="entry name" value="AHPC_TSA FAMILY PROTEIN"/>
    <property type="match status" value="1"/>
</dbReference>
<dbReference type="GO" id="GO:0045454">
    <property type="term" value="P:cell redox homeostasis"/>
    <property type="evidence" value="ECO:0007669"/>
    <property type="project" value="TreeGrafter"/>
</dbReference>
<dbReference type="InterPro" id="IPR050924">
    <property type="entry name" value="Peroxiredoxin_BCP/PrxQ"/>
</dbReference>
<evidence type="ECO:0000256" key="8">
    <source>
        <dbReference type="ARBA" id="ARBA00023284"/>
    </source>
</evidence>
<sequence length="157" mass="17249">MLEPGDKAPVFSLPDADMERVNLEALIGRRNLVIYFYPKDDTPGCTMEALDFSDLQPEFEAADTEVLGISRDTCISHGAFRDKYGLTLRLLADPDGEACEAYGVWQEKEAHGEKRMGIVRSTFVIDKQGLIRHALSDVKPKGHAAVVLGLVQALSVS</sequence>
<reference evidence="15 16" key="1">
    <citation type="submission" date="2017-03" db="EMBL/GenBank/DDBJ databases">
        <title>Complete genome sequence of Candidatus 'Thiodictyon syntrophicum' sp. nov. strain Cad16T, a photolithoautotroph purple sulfur bacterium isolated from an alpine meromictic lake.</title>
        <authorList>
            <person name="Luedin S.M."/>
            <person name="Pothier J.F."/>
            <person name="Danza F."/>
            <person name="Storelli N."/>
            <person name="Wittwer M."/>
            <person name="Tonolla M."/>
        </authorList>
    </citation>
    <scope>NUCLEOTIDE SEQUENCE [LARGE SCALE GENOMIC DNA]</scope>
    <source>
        <strain evidence="15 16">Cad16T</strain>
    </source>
</reference>
<evidence type="ECO:0000256" key="12">
    <source>
        <dbReference type="ARBA" id="ARBA00049091"/>
    </source>
</evidence>
<keyword evidence="6" id="KW-0560">Oxidoreductase</keyword>
<feature type="active site" description="Cysteine sulfenic acid (-SOH) intermediate; for peroxidase activity" evidence="13">
    <location>
        <position position="45"/>
    </location>
</feature>
<keyword evidence="4" id="KW-0575">Peroxidase</keyword>
<dbReference type="PIRSF" id="PIRSF000239">
    <property type="entry name" value="AHPC"/>
    <property type="match status" value="1"/>
</dbReference>
<dbReference type="AlphaFoldDB" id="A0A2K8U5D4"/>
<evidence type="ECO:0000256" key="11">
    <source>
        <dbReference type="ARBA" id="ARBA00042639"/>
    </source>
</evidence>
<dbReference type="CDD" id="cd03017">
    <property type="entry name" value="PRX_BCP"/>
    <property type="match status" value="1"/>
</dbReference>
<name>A0A2K8U5D4_9GAMM</name>
<dbReference type="PROSITE" id="PS51352">
    <property type="entry name" value="THIOREDOXIN_2"/>
    <property type="match status" value="1"/>
</dbReference>
<comment type="catalytic activity">
    <reaction evidence="12">
        <text>a hydroperoxide + [thioredoxin]-dithiol = an alcohol + [thioredoxin]-disulfide + H2O</text>
        <dbReference type="Rhea" id="RHEA:62620"/>
        <dbReference type="Rhea" id="RHEA-COMP:10698"/>
        <dbReference type="Rhea" id="RHEA-COMP:10700"/>
        <dbReference type="ChEBI" id="CHEBI:15377"/>
        <dbReference type="ChEBI" id="CHEBI:29950"/>
        <dbReference type="ChEBI" id="CHEBI:30879"/>
        <dbReference type="ChEBI" id="CHEBI:35924"/>
        <dbReference type="ChEBI" id="CHEBI:50058"/>
        <dbReference type="EC" id="1.11.1.24"/>
    </reaction>
</comment>
<keyword evidence="7" id="KW-1015">Disulfide bond</keyword>
<evidence type="ECO:0000256" key="7">
    <source>
        <dbReference type="ARBA" id="ARBA00023157"/>
    </source>
</evidence>
<evidence type="ECO:0000259" key="14">
    <source>
        <dbReference type="PROSITE" id="PS51352"/>
    </source>
</evidence>
<evidence type="ECO:0000256" key="3">
    <source>
        <dbReference type="ARBA" id="ARBA00013017"/>
    </source>
</evidence>
<evidence type="ECO:0000256" key="10">
    <source>
        <dbReference type="ARBA" id="ARBA00038489"/>
    </source>
</evidence>
<dbReference type="EMBL" id="CP020370">
    <property type="protein sequence ID" value="AUB80767.1"/>
    <property type="molecule type" value="Genomic_DNA"/>
</dbReference>
<dbReference type="GO" id="GO:0008379">
    <property type="term" value="F:thioredoxin peroxidase activity"/>
    <property type="evidence" value="ECO:0007669"/>
    <property type="project" value="TreeGrafter"/>
</dbReference>
<comment type="similarity">
    <text evidence="10">Belongs to the peroxiredoxin family. BCP/PrxQ subfamily.</text>
</comment>
<dbReference type="EC" id="1.11.1.24" evidence="3"/>
<dbReference type="KEGG" id="tsy:THSYN_07240"/>
<dbReference type="InterPro" id="IPR036249">
    <property type="entry name" value="Thioredoxin-like_sf"/>
</dbReference>
<evidence type="ECO:0000256" key="5">
    <source>
        <dbReference type="ARBA" id="ARBA00022862"/>
    </source>
</evidence>
<organism evidence="15 16">
    <name type="scientific">Candidatus Thiodictyon syntrophicum</name>
    <dbReference type="NCBI Taxonomy" id="1166950"/>
    <lineage>
        <taxon>Bacteria</taxon>
        <taxon>Pseudomonadati</taxon>
        <taxon>Pseudomonadota</taxon>
        <taxon>Gammaproteobacteria</taxon>
        <taxon>Chromatiales</taxon>
        <taxon>Chromatiaceae</taxon>
        <taxon>Thiodictyon</taxon>
    </lineage>
</organism>
<evidence type="ECO:0000256" key="4">
    <source>
        <dbReference type="ARBA" id="ARBA00022559"/>
    </source>
</evidence>
<dbReference type="FunFam" id="3.40.30.10:FF:000007">
    <property type="entry name" value="Thioredoxin-dependent thiol peroxidase"/>
    <property type="match status" value="1"/>
</dbReference>
<evidence type="ECO:0000256" key="13">
    <source>
        <dbReference type="PIRSR" id="PIRSR000239-1"/>
    </source>
</evidence>
<dbReference type="Gene3D" id="3.40.30.10">
    <property type="entry name" value="Glutaredoxin"/>
    <property type="match status" value="1"/>
</dbReference>
<keyword evidence="5" id="KW-0049">Antioxidant</keyword>
<accession>A0A2K8U5D4</accession>
<evidence type="ECO:0000313" key="16">
    <source>
        <dbReference type="Proteomes" id="UP000232638"/>
    </source>
</evidence>
<evidence type="ECO:0000256" key="1">
    <source>
        <dbReference type="ARBA" id="ARBA00003330"/>
    </source>
</evidence>
<dbReference type="Proteomes" id="UP000232638">
    <property type="component" value="Chromosome"/>
</dbReference>
<dbReference type="RefSeq" id="WP_100918555.1">
    <property type="nucleotide sequence ID" value="NZ_CP020370.1"/>
</dbReference>
<dbReference type="SUPFAM" id="SSF52833">
    <property type="entry name" value="Thioredoxin-like"/>
    <property type="match status" value="1"/>
</dbReference>
<dbReference type="InterPro" id="IPR013766">
    <property type="entry name" value="Thioredoxin_domain"/>
</dbReference>